<proteinExistence type="inferred from homology"/>
<evidence type="ECO:0000256" key="3">
    <source>
        <dbReference type="ARBA" id="ARBA00022729"/>
    </source>
</evidence>
<feature type="domain" description="TolB N-terminal" evidence="6">
    <location>
        <begin position="23"/>
        <end position="137"/>
    </location>
</feature>
<dbReference type="NCBIfam" id="TIGR02800">
    <property type="entry name" value="propeller_TolB"/>
    <property type="match status" value="1"/>
</dbReference>
<dbReference type="Pfam" id="PF07676">
    <property type="entry name" value="PD40"/>
    <property type="match status" value="4"/>
</dbReference>
<keyword evidence="3 5" id="KW-0732">Signal</keyword>
<evidence type="ECO:0000313" key="8">
    <source>
        <dbReference type="Proteomes" id="UP000515292"/>
    </source>
</evidence>
<dbReference type="Gene3D" id="2.120.10.30">
    <property type="entry name" value="TolB, C-terminal domain"/>
    <property type="match status" value="1"/>
</dbReference>
<dbReference type="InterPro" id="IPR011659">
    <property type="entry name" value="WD40"/>
</dbReference>
<feature type="chain" id="PRO_5029069242" description="Tol-Pal system protein TolB" evidence="5">
    <location>
        <begin position="22"/>
        <end position="441"/>
    </location>
</feature>
<reference evidence="7 8" key="1">
    <citation type="submission" date="2020-07" db="EMBL/GenBank/DDBJ databases">
        <title>Complete genome sequence for Sandaracinobacter sp. M6.</title>
        <authorList>
            <person name="Tang Y."/>
            <person name="Liu Q."/>
            <person name="Guo Z."/>
            <person name="Lei P."/>
            <person name="Huang B."/>
        </authorList>
    </citation>
    <scope>NUCLEOTIDE SEQUENCE [LARGE SCALE GENOMIC DNA]</scope>
    <source>
        <strain evidence="7 8">M6</strain>
    </source>
</reference>
<comment type="similarity">
    <text evidence="2 5">Belongs to the TolB family.</text>
</comment>
<organism evidence="7 8">
    <name type="scientific">Sandaracinobacteroides saxicola</name>
    <dbReference type="NCBI Taxonomy" id="2759707"/>
    <lineage>
        <taxon>Bacteria</taxon>
        <taxon>Pseudomonadati</taxon>
        <taxon>Pseudomonadota</taxon>
        <taxon>Alphaproteobacteria</taxon>
        <taxon>Sphingomonadales</taxon>
        <taxon>Sphingosinicellaceae</taxon>
        <taxon>Sandaracinobacteroides</taxon>
    </lineage>
</organism>
<dbReference type="Proteomes" id="UP000515292">
    <property type="component" value="Chromosome"/>
</dbReference>
<dbReference type="EMBL" id="CP059851">
    <property type="protein sequence ID" value="QMW23488.1"/>
    <property type="molecule type" value="Genomic_DNA"/>
</dbReference>
<dbReference type="SUPFAM" id="SSF69304">
    <property type="entry name" value="Tricorn protease N-terminal domain"/>
    <property type="match status" value="1"/>
</dbReference>
<evidence type="ECO:0000256" key="5">
    <source>
        <dbReference type="HAMAP-Rule" id="MF_00671"/>
    </source>
</evidence>
<evidence type="ECO:0000256" key="1">
    <source>
        <dbReference type="ARBA" id="ARBA00004418"/>
    </source>
</evidence>
<dbReference type="GO" id="GO:0017038">
    <property type="term" value="P:protein import"/>
    <property type="evidence" value="ECO:0007669"/>
    <property type="project" value="InterPro"/>
</dbReference>
<dbReference type="Pfam" id="PF04052">
    <property type="entry name" value="TolB_N"/>
    <property type="match status" value="1"/>
</dbReference>
<dbReference type="GO" id="GO:0042597">
    <property type="term" value="C:periplasmic space"/>
    <property type="evidence" value="ECO:0007669"/>
    <property type="project" value="UniProtKB-SubCell"/>
</dbReference>
<comment type="subunit">
    <text evidence="5">The Tol-Pal system is composed of five core proteins: the inner membrane proteins TolA, TolQ and TolR, the periplasmic protein TolB and the outer membrane protein Pal. They form a network linking the inner and outer membranes and the peptidoglycan layer.</text>
</comment>
<dbReference type="InterPro" id="IPR011042">
    <property type="entry name" value="6-blade_b-propeller_TolB-like"/>
</dbReference>
<dbReference type="InterPro" id="IPR007195">
    <property type="entry name" value="TolB_N"/>
</dbReference>
<dbReference type="SUPFAM" id="SSF52964">
    <property type="entry name" value="TolB, N-terminal domain"/>
    <property type="match status" value="1"/>
</dbReference>
<keyword evidence="4 5" id="KW-0574">Periplasm</keyword>
<dbReference type="Gene3D" id="3.40.50.10070">
    <property type="entry name" value="TolB, N-terminal domain"/>
    <property type="match status" value="1"/>
</dbReference>
<comment type="subcellular location">
    <subcellularLocation>
        <location evidence="1 5">Periplasm</location>
    </subcellularLocation>
</comment>
<keyword evidence="5" id="KW-0132">Cell division</keyword>
<evidence type="ECO:0000259" key="6">
    <source>
        <dbReference type="Pfam" id="PF04052"/>
    </source>
</evidence>
<evidence type="ECO:0000256" key="2">
    <source>
        <dbReference type="ARBA" id="ARBA00009820"/>
    </source>
</evidence>
<accession>A0A7G5IJE6</accession>
<dbReference type="AlphaFoldDB" id="A0A7G5IJE6"/>
<dbReference type="InterPro" id="IPR014167">
    <property type="entry name" value="Tol-Pal_TolB"/>
</dbReference>
<sequence precursor="true">MRDPMRLLLTLLLVAATPALATLRVDINSGQQAPMPIAVPAFPSAVPTATPAGDTAALGAQVAAIIRANLAGSGLFKPIDPAAFTTTVTPAQVTAPSFLNWRTVAAQALVSGFVTANPDGTLTVGCYLYDVFSEEELARQGFTVTPAGWRRAAHKCSDLVYSRLTGENGYFDSRIVYVSEEGPKTKRIKRLAIMDQDGANHRFLTSGASLVLTPRFAPNQQTITYMSFANNRPRVWLYNVGSGRQEAVGDFASMSFAPRFSPDGGTLYFSVTSSGNADILAYDIASRATRRLTGSSAIDTSPSPSPDGKRIVFESDRGGTQQLYVMNADGSGQQRISFGEGRAASPVWSPRGDLIAFTRIVAGKFRIAVIRPDGSGERLLTDAWQDENPTWAPNGRVILFSRTVQGSGRVQLRSVDLTGVNDRRIATPRDGSDPAWSPLLP</sequence>
<comment type="function">
    <text evidence="5">Part of the Tol-Pal system, which plays a role in outer membrane invagination during cell division and is important for maintaining outer membrane integrity.</text>
</comment>
<evidence type="ECO:0000313" key="7">
    <source>
        <dbReference type="EMBL" id="QMW23488.1"/>
    </source>
</evidence>
<dbReference type="GO" id="GO:0051301">
    <property type="term" value="P:cell division"/>
    <property type="evidence" value="ECO:0007669"/>
    <property type="project" value="UniProtKB-UniRule"/>
</dbReference>
<dbReference type="HAMAP" id="MF_00671">
    <property type="entry name" value="TolB"/>
    <property type="match status" value="1"/>
</dbReference>
<dbReference type="PANTHER" id="PTHR36842">
    <property type="entry name" value="PROTEIN TOLB HOMOLOG"/>
    <property type="match status" value="1"/>
</dbReference>
<protein>
    <recommendedName>
        <fullName evidence="5">Tol-Pal system protein TolB</fullName>
    </recommendedName>
</protein>
<evidence type="ECO:0000256" key="4">
    <source>
        <dbReference type="ARBA" id="ARBA00022764"/>
    </source>
</evidence>
<dbReference type="KEGG" id="sand:H3309_03015"/>
<keyword evidence="8" id="KW-1185">Reference proteome</keyword>
<name>A0A7G5IJE6_9SPHN</name>
<feature type="signal peptide" evidence="5">
    <location>
        <begin position="1"/>
        <end position="21"/>
    </location>
</feature>
<gene>
    <name evidence="5 7" type="primary">tolB</name>
    <name evidence="7" type="ORF">H3309_03015</name>
</gene>
<keyword evidence="5" id="KW-0131">Cell cycle</keyword>
<dbReference type="PANTHER" id="PTHR36842:SF1">
    <property type="entry name" value="PROTEIN TOLB"/>
    <property type="match status" value="1"/>
</dbReference>